<gene>
    <name evidence="1" type="ORF">PISMIDRAFT_490802</name>
</gene>
<protein>
    <submittedName>
        <fullName evidence="1">Uncharacterized protein</fullName>
    </submittedName>
</protein>
<organism evidence="1 2">
    <name type="scientific">Pisolithus microcarpus 441</name>
    <dbReference type="NCBI Taxonomy" id="765257"/>
    <lineage>
        <taxon>Eukaryota</taxon>
        <taxon>Fungi</taxon>
        <taxon>Dikarya</taxon>
        <taxon>Basidiomycota</taxon>
        <taxon>Agaricomycotina</taxon>
        <taxon>Agaricomycetes</taxon>
        <taxon>Agaricomycetidae</taxon>
        <taxon>Boletales</taxon>
        <taxon>Sclerodermatineae</taxon>
        <taxon>Pisolithaceae</taxon>
        <taxon>Pisolithus</taxon>
    </lineage>
</organism>
<dbReference type="HOGENOM" id="CLU_1886579_0_0_1"/>
<dbReference type="EMBL" id="KN834186">
    <property type="protein sequence ID" value="KIK11589.1"/>
    <property type="molecule type" value="Genomic_DNA"/>
</dbReference>
<reference evidence="1 2" key="1">
    <citation type="submission" date="2014-04" db="EMBL/GenBank/DDBJ databases">
        <authorList>
            <consortium name="DOE Joint Genome Institute"/>
            <person name="Kuo A."/>
            <person name="Kohler A."/>
            <person name="Costa M.D."/>
            <person name="Nagy L.G."/>
            <person name="Floudas D."/>
            <person name="Copeland A."/>
            <person name="Barry K.W."/>
            <person name="Cichocki N."/>
            <person name="Veneault-Fourrey C."/>
            <person name="LaButti K."/>
            <person name="Lindquist E.A."/>
            <person name="Lipzen A."/>
            <person name="Lundell T."/>
            <person name="Morin E."/>
            <person name="Murat C."/>
            <person name="Sun H."/>
            <person name="Tunlid A."/>
            <person name="Henrissat B."/>
            <person name="Grigoriev I.V."/>
            <person name="Hibbett D.S."/>
            <person name="Martin F."/>
            <person name="Nordberg H.P."/>
            <person name="Cantor M.N."/>
            <person name="Hua S.X."/>
        </authorList>
    </citation>
    <scope>NUCLEOTIDE SEQUENCE [LARGE SCALE GENOMIC DNA]</scope>
    <source>
        <strain evidence="1 2">441</strain>
    </source>
</reference>
<proteinExistence type="predicted"/>
<sequence length="135" mass="14812">MVRSAENALGRLLVEIISQSGDISVLNWVGEASSFHNCFPVDLVPYRMTPPTRSKPRDHAGRNSLARDGFPFPSSSCCRSPCYSVGMPAPETGPTTHWERVGDEQGGKLVIGRGGHAQWAVRRVVMERRACSEMV</sequence>
<evidence type="ECO:0000313" key="2">
    <source>
        <dbReference type="Proteomes" id="UP000054018"/>
    </source>
</evidence>
<name>A0A0C9YCJ0_9AGAM</name>
<dbReference type="OrthoDB" id="2692264at2759"/>
<evidence type="ECO:0000313" key="1">
    <source>
        <dbReference type="EMBL" id="KIK11589.1"/>
    </source>
</evidence>
<reference evidence="2" key="2">
    <citation type="submission" date="2015-01" db="EMBL/GenBank/DDBJ databases">
        <title>Evolutionary Origins and Diversification of the Mycorrhizal Mutualists.</title>
        <authorList>
            <consortium name="DOE Joint Genome Institute"/>
            <consortium name="Mycorrhizal Genomics Consortium"/>
            <person name="Kohler A."/>
            <person name="Kuo A."/>
            <person name="Nagy L.G."/>
            <person name="Floudas D."/>
            <person name="Copeland A."/>
            <person name="Barry K.W."/>
            <person name="Cichocki N."/>
            <person name="Veneault-Fourrey C."/>
            <person name="LaButti K."/>
            <person name="Lindquist E.A."/>
            <person name="Lipzen A."/>
            <person name="Lundell T."/>
            <person name="Morin E."/>
            <person name="Murat C."/>
            <person name="Riley R."/>
            <person name="Ohm R."/>
            <person name="Sun H."/>
            <person name="Tunlid A."/>
            <person name="Henrissat B."/>
            <person name="Grigoriev I.V."/>
            <person name="Hibbett D.S."/>
            <person name="Martin F."/>
        </authorList>
    </citation>
    <scope>NUCLEOTIDE SEQUENCE [LARGE SCALE GENOMIC DNA]</scope>
    <source>
        <strain evidence="2">441</strain>
    </source>
</reference>
<dbReference type="AlphaFoldDB" id="A0A0C9YCJ0"/>
<accession>A0A0C9YCJ0</accession>
<keyword evidence="2" id="KW-1185">Reference proteome</keyword>
<dbReference type="Proteomes" id="UP000054018">
    <property type="component" value="Unassembled WGS sequence"/>
</dbReference>